<dbReference type="Pfam" id="PF10005">
    <property type="entry name" value="Zn_ribbon_DZR_6"/>
    <property type="match status" value="1"/>
</dbReference>
<evidence type="ECO:0000313" key="2">
    <source>
        <dbReference type="EMBL" id="RHZ94448.1"/>
    </source>
</evidence>
<dbReference type="RefSeq" id="WP_119000285.1">
    <property type="nucleotide sequence ID" value="NZ_QWGP01000012.1"/>
</dbReference>
<dbReference type="Pfam" id="PF15887">
    <property type="entry name" value="Peptidase_Mx"/>
    <property type="match status" value="1"/>
</dbReference>
<dbReference type="PIRSF" id="PIRSF012641">
    <property type="entry name" value="UCP012641"/>
    <property type="match status" value="1"/>
</dbReference>
<comment type="caution">
    <text evidence="2">The sequence shown here is derived from an EMBL/GenBank/DDBJ whole genome shotgun (WGS) entry which is preliminary data.</text>
</comment>
<feature type="domain" description="Zinc-ribbon" evidence="1">
    <location>
        <begin position="21"/>
        <end position="94"/>
    </location>
</feature>
<sequence length="359" mass="39708">MLPPAVGRGPFPTPVGPVQRYRCPSCHQEIFFRNTACLACGIQLLFDPDRGFSDMAETGHPCANRGQINCNWSADEPGALCLSCQHTTVVPDLSVPANIDRWERIETVKRPLILMLHRLGLPLFDEAGMPVPRFELKGETGDATAPRVLTGHAEGTITLNIAEADDAERERIRAEMNEPYRTLTGHLRHEVAHHYWDVLTEARQDRLDRLRAIFGDDRQDYGAALQAHYAEGAPTDWAESYISAYATAHPWEDFAETWAHVFHLLDGLETAQAFGLKAPQDLPEGLERLVREPMPRLAQAWVELTIALNAVNEAMGHETFYPFVLAPPVVAKQEAIRSLIVEANSGDAAAAPSGSALPR</sequence>
<accession>A0AAX1UK04</accession>
<evidence type="ECO:0000259" key="1">
    <source>
        <dbReference type="Pfam" id="PF10005"/>
    </source>
</evidence>
<proteinExistence type="predicted"/>
<protein>
    <recommendedName>
        <fullName evidence="1">Zinc-ribbon domain-containing protein</fullName>
    </recommendedName>
</protein>
<dbReference type="AlphaFoldDB" id="A0AAX1UK04"/>
<dbReference type="EMBL" id="QWGP01000012">
    <property type="protein sequence ID" value="RHZ94448.1"/>
    <property type="molecule type" value="Genomic_DNA"/>
</dbReference>
<name>A0AAX1UK04_CERSP</name>
<dbReference type="InterPro" id="IPR031321">
    <property type="entry name" value="UCP012641"/>
</dbReference>
<reference evidence="2 3" key="1">
    <citation type="submission" date="2018-08" db="EMBL/GenBank/DDBJ databases">
        <title>Draft genome sequence of Rhodobacter sphaeroides FY.</title>
        <authorList>
            <person name="Rayyan A."/>
            <person name="Meyer T.E."/>
            <person name="Kyndt J.A."/>
        </authorList>
    </citation>
    <scope>NUCLEOTIDE SEQUENCE [LARGE SCALE GENOMIC DNA]</scope>
    <source>
        <strain evidence="2 3">FY</strain>
    </source>
</reference>
<gene>
    <name evidence="2" type="ORF">D1114_11905</name>
</gene>
<dbReference type="InterPro" id="IPR011201">
    <property type="entry name" value="Zinc-ribbon_6_bact"/>
</dbReference>
<dbReference type="Proteomes" id="UP000266305">
    <property type="component" value="Unassembled WGS sequence"/>
</dbReference>
<evidence type="ECO:0000313" key="3">
    <source>
        <dbReference type="Proteomes" id="UP000266305"/>
    </source>
</evidence>
<organism evidence="2 3">
    <name type="scientific">Cereibacter sphaeroides</name>
    <name type="common">Rhodobacter sphaeroides</name>
    <dbReference type="NCBI Taxonomy" id="1063"/>
    <lineage>
        <taxon>Bacteria</taxon>
        <taxon>Pseudomonadati</taxon>
        <taxon>Pseudomonadota</taxon>
        <taxon>Alphaproteobacteria</taxon>
        <taxon>Rhodobacterales</taxon>
        <taxon>Paracoccaceae</taxon>
        <taxon>Cereibacter</taxon>
    </lineage>
</organism>